<dbReference type="EMBL" id="OC869720">
    <property type="protein sequence ID" value="CAD7634690.1"/>
    <property type="molecule type" value="Genomic_DNA"/>
</dbReference>
<dbReference type="AlphaFoldDB" id="A0A7R9L4H3"/>
<reference evidence="3" key="1">
    <citation type="submission" date="2020-11" db="EMBL/GenBank/DDBJ databases">
        <authorList>
            <person name="Tran Van P."/>
        </authorList>
    </citation>
    <scope>NUCLEOTIDE SEQUENCE</scope>
</reference>
<accession>A0A7R9L4H3</accession>
<dbReference type="OrthoDB" id="6531807at2759"/>
<dbReference type="InterPro" id="IPR013087">
    <property type="entry name" value="Znf_C2H2_type"/>
</dbReference>
<protein>
    <recommendedName>
        <fullName evidence="2">C2H2-type domain-containing protein</fullName>
    </recommendedName>
</protein>
<feature type="compositionally biased region" description="Polar residues" evidence="1">
    <location>
        <begin position="8"/>
        <end position="19"/>
    </location>
</feature>
<keyword evidence="4" id="KW-1185">Reference proteome</keyword>
<dbReference type="Proteomes" id="UP000759131">
    <property type="component" value="Unassembled WGS sequence"/>
</dbReference>
<evidence type="ECO:0000259" key="2">
    <source>
        <dbReference type="PROSITE" id="PS00028"/>
    </source>
</evidence>
<evidence type="ECO:0000256" key="1">
    <source>
        <dbReference type="SAM" id="MobiDB-lite"/>
    </source>
</evidence>
<evidence type="ECO:0000313" key="3">
    <source>
        <dbReference type="EMBL" id="CAD7634690.1"/>
    </source>
</evidence>
<proteinExistence type="predicted"/>
<sequence>IELDANKINPQRKSSQESLSNGVDNKPVVVVDKPDDSVLMDDLSPNELIIVEDDDNSVELVDSVESTTNGGNYEPECSNSCDIIADNKPIIAFSTFLSLYCQSLTLCISPAQKSMFCLFCDQSFADRQDATAHYVIHMCPLKCVKCCKLFATYDQYLKHGSGGRGSCPHPKSSANIEWSRHYNDTIVWINNFLEYQLSDGIVSAFDIEDDANRGCVVCQKLRQLKREPPAVDAAADQPFRSPPQSQESHIEKHLKYETQYQCLVCSLTEDQYFYCRSIAQATHHMKEQHHSYLSSVVGTDGTADNSGHPLQHFDRSIPKLDDIVIKFNS</sequence>
<dbReference type="PROSITE" id="PS00028">
    <property type="entry name" value="ZINC_FINGER_C2H2_1"/>
    <property type="match status" value="1"/>
</dbReference>
<name>A0A7R9L4H3_9ACAR</name>
<feature type="domain" description="C2H2-type" evidence="2">
    <location>
        <begin position="117"/>
        <end position="137"/>
    </location>
</feature>
<dbReference type="EMBL" id="CAJPIZ010015145">
    <property type="protein sequence ID" value="CAG2115120.1"/>
    <property type="molecule type" value="Genomic_DNA"/>
</dbReference>
<gene>
    <name evidence="3" type="ORF">OSB1V03_LOCUS15086</name>
</gene>
<organism evidence="3">
    <name type="scientific">Medioppia subpectinata</name>
    <dbReference type="NCBI Taxonomy" id="1979941"/>
    <lineage>
        <taxon>Eukaryota</taxon>
        <taxon>Metazoa</taxon>
        <taxon>Ecdysozoa</taxon>
        <taxon>Arthropoda</taxon>
        <taxon>Chelicerata</taxon>
        <taxon>Arachnida</taxon>
        <taxon>Acari</taxon>
        <taxon>Acariformes</taxon>
        <taxon>Sarcoptiformes</taxon>
        <taxon>Oribatida</taxon>
        <taxon>Brachypylina</taxon>
        <taxon>Oppioidea</taxon>
        <taxon>Oppiidae</taxon>
        <taxon>Medioppia</taxon>
    </lineage>
</organism>
<feature type="non-terminal residue" evidence="3">
    <location>
        <position position="1"/>
    </location>
</feature>
<feature type="region of interest" description="Disordered" evidence="1">
    <location>
        <begin position="1"/>
        <end position="26"/>
    </location>
</feature>
<evidence type="ECO:0000313" key="4">
    <source>
        <dbReference type="Proteomes" id="UP000759131"/>
    </source>
</evidence>